<dbReference type="Proteomes" id="UP001208570">
    <property type="component" value="Unassembled WGS sequence"/>
</dbReference>
<dbReference type="AlphaFoldDB" id="A0AAD9K5N2"/>
<proteinExistence type="predicted"/>
<gene>
    <name evidence="1" type="ORF">LSH36_54g09033</name>
</gene>
<evidence type="ECO:0000313" key="1">
    <source>
        <dbReference type="EMBL" id="KAK2165167.1"/>
    </source>
</evidence>
<reference evidence="1" key="1">
    <citation type="journal article" date="2023" name="Mol. Biol. Evol.">
        <title>Third-Generation Sequencing Reveals the Adaptive Role of the Epigenome in Three Deep-Sea Polychaetes.</title>
        <authorList>
            <person name="Perez M."/>
            <person name="Aroh O."/>
            <person name="Sun Y."/>
            <person name="Lan Y."/>
            <person name="Juniper S.K."/>
            <person name="Young C.R."/>
            <person name="Angers B."/>
            <person name="Qian P.Y."/>
        </authorList>
    </citation>
    <scope>NUCLEOTIDE SEQUENCE</scope>
    <source>
        <strain evidence="1">P08H-3</strain>
    </source>
</reference>
<keyword evidence="2" id="KW-1185">Reference proteome</keyword>
<dbReference type="EMBL" id="JAODUP010000054">
    <property type="protein sequence ID" value="KAK2165167.1"/>
    <property type="molecule type" value="Genomic_DNA"/>
</dbReference>
<evidence type="ECO:0000313" key="2">
    <source>
        <dbReference type="Proteomes" id="UP001208570"/>
    </source>
</evidence>
<organism evidence="1 2">
    <name type="scientific">Paralvinella palmiformis</name>
    <dbReference type="NCBI Taxonomy" id="53620"/>
    <lineage>
        <taxon>Eukaryota</taxon>
        <taxon>Metazoa</taxon>
        <taxon>Spiralia</taxon>
        <taxon>Lophotrochozoa</taxon>
        <taxon>Annelida</taxon>
        <taxon>Polychaeta</taxon>
        <taxon>Sedentaria</taxon>
        <taxon>Canalipalpata</taxon>
        <taxon>Terebellida</taxon>
        <taxon>Terebelliformia</taxon>
        <taxon>Alvinellidae</taxon>
        <taxon>Paralvinella</taxon>
    </lineage>
</organism>
<sequence>MEQDIIFVRTCESGQVKVRFLSIENTPKPDAVGVTASIKRGVESGLPIAFADFFPKAQGRLQATISVLKLHTEQPGPKLQWVFGQNELCGVKLKENVRQLADKREDMAGVTDKLVKCLDTRFDVDDSIVAATSIANLSSWADTLQDARGFGDEHVRTLVRHFTNILTAANTDVESITPEWVMLKTLCYRRFDPKKAIDHWYNTLDRRESGQWSTEVVDLEDDIDDCADLLHSTAVM</sequence>
<name>A0AAD9K5N2_9ANNE</name>
<comment type="caution">
    <text evidence="1">The sequence shown here is derived from an EMBL/GenBank/DDBJ whole genome shotgun (WGS) entry which is preliminary data.</text>
</comment>
<protein>
    <submittedName>
        <fullName evidence="1">Uncharacterized protein</fullName>
    </submittedName>
</protein>
<accession>A0AAD9K5N2</accession>